<evidence type="ECO:0000313" key="2">
    <source>
        <dbReference type="Proteomes" id="UP000019402"/>
    </source>
</evidence>
<dbReference type="EMBL" id="BAMD01000012">
    <property type="protein sequence ID" value="GAF02733.1"/>
    <property type="molecule type" value="Genomic_DNA"/>
</dbReference>
<reference evidence="1 2" key="1">
    <citation type="journal article" date="2014" name="Genome Announc.">
        <title>Draft Genome Sequence of Cytophaga fermentans JCM 21142T, a Facultative Anaerobe Isolated from Marine Mud.</title>
        <authorList>
            <person name="Starns D."/>
            <person name="Oshima K."/>
            <person name="Suda W."/>
            <person name="Iino T."/>
            <person name="Yuki M."/>
            <person name="Inoue J."/>
            <person name="Kitamura K."/>
            <person name="Iida T."/>
            <person name="Darby A."/>
            <person name="Hattori M."/>
            <person name="Ohkuma M."/>
        </authorList>
    </citation>
    <scope>NUCLEOTIDE SEQUENCE [LARGE SCALE GENOMIC DNA]</scope>
    <source>
        <strain evidence="1 2">JCM 21142</strain>
    </source>
</reference>
<gene>
    <name evidence="1" type="ORF">JCM21142_41374</name>
</gene>
<dbReference type="PROSITE" id="PS51257">
    <property type="entry name" value="PROKAR_LIPOPROTEIN"/>
    <property type="match status" value="1"/>
</dbReference>
<dbReference type="AlphaFoldDB" id="W7Y5A5"/>
<dbReference type="RefSeq" id="WP_027471526.1">
    <property type="nucleotide sequence ID" value="NZ_BAMD01000012.1"/>
</dbReference>
<comment type="caution">
    <text evidence="1">The sequence shown here is derived from an EMBL/GenBank/DDBJ whole genome shotgun (WGS) entry which is preliminary data.</text>
</comment>
<dbReference type="Proteomes" id="UP000019402">
    <property type="component" value="Unassembled WGS sequence"/>
</dbReference>
<sequence length="207" mass="24052">MNKRLIIYISCTFVIGLLTQSCEKTDKEIKPEFSLEQADLISDENYNIYSLVIEEMYSSEKIVIAQATKTSIDLNYDNYFYDYLVENHQDFDTILVKTHGDLNENSVNFGEQFHDETKEIILITSEELSYVFDSQDLNRDWEEFYNDYENSNGIIRFSRIAYNDDKTQAIFEIGHSYASLGGGGSIIYLKKQDGIWTITEVIPTWIS</sequence>
<protein>
    <submittedName>
        <fullName evidence="1">Uncharacterized protein</fullName>
    </submittedName>
</protein>
<dbReference type="OrthoDB" id="1449607at2"/>
<keyword evidence="2" id="KW-1185">Reference proteome</keyword>
<dbReference type="eggNOG" id="ENOG5033E39">
    <property type="taxonomic scope" value="Bacteria"/>
</dbReference>
<accession>W7Y5A5</accession>
<name>W7Y5A5_9BACT</name>
<organism evidence="1 2">
    <name type="scientific">Saccharicrinis fermentans DSM 9555 = JCM 21142</name>
    <dbReference type="NCBI Taxonomy" id="869213"/>
    <lineage>
        <taxon>Bacteria</taxon>
        <taxon>Pseudomonadati</taxon>
        <taxon>Bacteroidota</taxon>
        <taxon>Bacteroidia</taxon>
        <taxon>Marinilabiliales</taxon>
        <taxon>Marinilabiliaceae</taxon>
        <taxon>Saccharicrinis</taxon>
    </lineage>
</organism>
<evidence type="ECO:0000313" key="1">
    <source>
        <dbReference type="EMBL" id="GAF02733.1"/>
    </source>
</evidence>
<proteinExistence type="predicted"/>